<feature type="compositionally biased region" description="Basic and acidic residues" evidence="1">
    <location>
        <begin position="974"/>
        <end position="985"/>
    </location>
</feature>
<feature type="compositionally biased region" description="Basic residues" evidence="1">
    <location>
        <begin position="1141"/>
        <end position="1151"/>
    </location>
</feature>
<sequence>MSSVGTNRGSKGSIFPDPSIFSPFSSSKKKKPARNGFSGRGFSSPSRKNGRMLQVAPSPDPSPLVLLHVTLLPLPAQGPASSVLANHLRKMISPTVVARGLLLPHPNDDYDALLEMIAENLGLDQETPPPFKRAPTYIADDCASHSEGSYVASSDDEAEPVCPNCSRRRLKPDPLRHGRPRRLRRPFKSNEKWYSINVFASNGLMRAGAWSRSWEEMERIDVEVTVTPGYEDIEPTRSLRPSSQRSDSKKTLQGSFQYRRRMHPTMVGVETTTDEEMPRPRRTSGSRRRTSGPRNLSGSIRSRNGSNYSKQEPLSELEILPDDDKGKEIFSDGLDTDVPIFEPPEQESGSFVPIWEDKDAKEGKEARPERMRSEDAWTTDEEPSQNEVQIKQEEEVTSPSEKGDLAPADRSEDENRRLSAFTMNTAIHHTIASSSRGTSLDRDFLSPSDNLSPEPEIITPAVSPPMERKVTNPHRLHPSSRRGSREIKPAELRSYPPSEKTSRPNSSRSPESMAIVGLALSDDSDEILEDLEGDKENHHDSVDNKENIPVDISDEDEPSADYPADDEDPEELRPTSPRSRRAVTPRTAGPSPMPSKFSSPAMSPDISPMVSRANSPHPPKPEYARQRRRRSSRKSFDKAFESRGHSRMNSSSSNTMPSQTEEPLRGRSASRSTRRSMSPSPEPRNDEKGLDPEPPENMMDKLRLMIKPTIDTLSSIPLPTLLLIAIPFAGLIAFSVNSYVQQRNLDFMVRNFMENQVAQQMQILQQQQQVVQAAPAPGHHAEQEVPFVPPVQVASHGGAVESEKGPAAPVLTPEEQAELEWRNAQKKGLEHESVVYGIQVGGKCVMPQEVPAAIRQAARERESMSHSDDGNDNAEDVDAGTLEPEETESDINGEEEQINFGNIQPETEEEEVPKTPHIPAMDEASDSDSDINSPRQYATPPLSPPHPYRSRSRSPRARKVGVQQPYDYYQQPPHIHEDAHDRVSEAGDVDIVKPQIRDNGLEDGWFNEIPEMMLPPPLREIPASPSRVHAAEPSADAVHDSVVSEAEAESSPSPYQAVEHSDELLSPRLKGDDGRESEEQEHLGSPRQEAQEMRSPRSASRRAGSPKQQPLGDSPSRPASRSPSRNGRSQSRPRPSSRSGSKSRSKSRGRKSPVISSTAPAAAESVQDSQSAEAQTGDSYEYEPLNLHLGKDGAENDPAHTPVVKGSPPVSPSAEAQKESPESWRDRFFERLLGRDNEKEKDKEKPSGKEEADAATATVGEDAGAQMNVNEDDTAAGTPPASPRQEALSGNDEVLSAEKELDGDGVVVDDGAAVAEAEGDVEAEADGEEDGEEDEDEVQYIPENLMEEEYVFEDGEGDEDEDGEDGEIDGEIDGEEFDYEGFQGSLKDGWWEEERR</sequence>
<feature type="compositionally biased region" description="Acidic residues" evidence="1">
    <location>
        <begin position="522"/>
        <end position="533"/>
    </location>
</feature>
<feature type="compositionally biased region" description="Polar residues" evidence="1">
    <location>
        <begin position="1"/>
        <end position="10"/>
    </location>
</feature>
<dbReference type="Proteomes" id="UP001375240">
    <property type="component" value="Unassembled WGS sequence"/>
</dbReference>
<feature type="compositionally biased region" description="Polar residues" evidence="1">
    <location>
        <begin position="296"/>
        <end position="312"/>
    </location>
</feature>
<feature type="compositionally biased region" description="Low complexity" evidence="1">
    <location>
        <begin position="13"/>
        <end position="26"/>
    </location>
</feature>
<feature type="compositionally biased region" description="Acidic residues" evidence="1">
    <location>
        <begin position="1317"/>
        <end position="1338"/>
    </location>
</feature>
<feature type="region of interest" description="Disordered" evidence="1">
    <location>
        <begin position="1"/>
        <end position="58"/>
    </location>
</feature>
<feature type="compositionally biased region" description="Acidic residues" evidence="1">
    <location>
        <begin position="870"/>
        <end position="897"/>
    </location>
</feature>
<feature type="compositionally biased region" description="Low complexity" evidence="1">
    <location>
        <begin position="963"/>
        <end position="973"/>
    </location>
</feature>
<feature type="region of interest" description="Disordered" evidence="1">
    <location>
        <begin position="856"/>
        <end position="1396"/>
    </location>
</feature>
<feature type="compositionally biased region" description="Basic residues" evidence="1">
    <location>
        <begin position="948"/>
        <end position="959"/>
    </location>
</feature>
<feature type="compositionally biased region" description="Basic residues" evidence="1">
    <location>
        <begin position="280"/>
        <end position="291"/>
    </location>
</feature>
<feature type="compositionally biased region" description="Basic and acidic residues" evidence="1">
    <location>
        <begin position="355"/>
        <end position="375"/>
    </location>
</feature>
<evidence type="ECO:0000256" key="1">
    <source>
        <dbReference type="SAM" id="MobiDB-lite"/>
    </source>
</evidence>
<feature type="compositionally biased region" description="Polar residues" evidence="1">
    <location>
        <begin position="1166"/>
        <end position="1178"/>
    </location>
</feature>
<reference evidence="2 3" key="1">
    <citation type="submission" date="2019-10" db="EMBL/GenBank/DDBJ databases">
        <authorList>
            <person name="Palmer J.M."/>
        </authorList>
    </citation>
    <scope>NUCLEOTIDE SEQUENCE [LARGE SCALE GENOMIC DNA]</scope>
    <source>
        <strain evidence="2 3">TWF696</strain>
    </source>
</reference>
<name>A0AAV9UZ52_9PEZI</name>
<feature type="compositionally biased region" description="Low complexity" evidence="1">
    <location>
        <begin position="1096"/>
        <end position="1106"/>
    </location>
</feature>
<evidence type="ECO:0000313" key="2">
    <source>
        <dbReference type="EMBL" id="KAK6352881.1"/>
    </source>
</evidence>
<dbReference type="EMBL" id="JAVHNQ010000003">
    <property type="protein sequence ID" value="KAK6352881.1"/>
    <property type="molecule type" value="Genomic_DNA"/>
</dbReference>
<feature type="compositionally biased region" description="Basic and acidic residues" evidence="1">
    <location>
        <begin position="1216"/>
        <end position="1252"/>
    </location>
</feature>
<protein>
    <submittedName>
        <fullName evidence="2">Uncharacterized protein</fullName>
    </submittedName>
</protein>
<feature type="compositionally biased region" description="Basic and acidic residues" evidence="1">
    <location>
        <begin position="1189"/>
        <end position="1198"/>
    </location>
</feature>
<feature type="compositionally biased region" description="Acidic residues" evidence="1">
    <location>
        <begin position="1345"/>
        <end position="1379"/>
    </location>
</feature>
<feature type="compositionally biased region" description="Low complexity" evidence="1">
    <location>
        <begin position="1041"/>
        <end position="1054"/>
    </location>
</feature>
<feature type="compositionally biased region" description="Basic and acidic residues" evidence="1">
    <location>
        <begin position="1059"/>
        <end position="1074"/>
    </location>
</feature>
<feature type="compositionally biased region" description="Low complexity" evidence="1">
    <location>
        <begin position="666"/>
        <end position="679"/>
    </location>
</feature>
<evidence type="ECO:0000313" key="3">
    <source>
        <dbReference type="Proteomes" id="UP001375240"/>
    </source>
</evidence>
<feature type="compositionally biased region" description="Basic residues" evidence="1">
    <location>
        <begin position="471"/>
        <end position="482"/>
    </location>
</feature>
<accession>A0AAV9UZ52</accession>
<feature type="region of interest" description="Disordered" evidence="1">
    <location>
        <begin position="231"/>
        <end position="697"/>
    </location>
</feature>
<organism evidence="2 3">
    <name type="scientific">Orbilia brochopaga</name>
    <dbReference type="NCBI Taxonomy" id="3140254"/>
    <lineage>
        <taxon>Eukaryota</taxon>
        <taxon>Fungi</taxon>
        <taxon>Dikarya</taxon>
        <taxon>Ascomycota</taxon>
        <taxon>Pezizomycotina</taxon>
        <taxon>Orbiliomycetes</taxon>
        <taxon>Orbiliales</taxon>
        <taxon>Orbiliaceae</taxon>
        <taxon>Orbilia</taxon>
    </lineage>
</organism>
<feature type="compositionally biased region" description="Polar residues" evidence="1">
    <location>
        <begin position="239"/>
        <end position="256"/>
    </location>
</feature>
<feature type="compositionally biased region" description="Basic and acidic residues" evidence="1">
    <location>
        <begin position="634"/>
        <end position="644"/>
    </location>
</feature>
<comment type="caution">
    <text evidence="2">The sequence shown here is derived from an EMBL/GenBank/DDBJ whole genome shotgun (WGS) entry which is preliminary data.</text>
</comment>
<feature type="compositionally biased region" description="Low complexity" evidence="1">
    <location>
        <begin position="647"/>
        <end position="658"/>
    </location>
</feature>
<gene>
    <name evidence="2" type="ORF">TWF696_004882</name>
</gene>
<feature type="compositionally biased region" description="Low complexity" evidence="1">
    <location>
        <begin position="36"/>
        <end position="47"/>
    </location>
</feature>
<feature type="compositionally biased region" description="Basic and acidic residues" evidence="1">
    <location>
        <begin position="401"/>
        <end position="417"/>
    </location>
</feature>
<feature type="compositionally biased region" description="Basic and acidic residues" evidence="1">
    <location>
        <begin position="857"/>
        <end position="869"/>
    </location>
</feature>
<feature type="compositionally biased region" description="Acidic residues" evidence="1">
    <location>
        <begin position="552"/>
        <end position="570"/>
    </location>
</feature>
<feature type="compositionally biased region" description="Polar residues" evidence="1">
    <location>
        <begin position="421"/>
        <end position="438"/>
    </location>
</feature>
<keyword evidence="3" id="KW-1185">Reference proteome</keyword>
<feature type="compositionally biased region" description="Low complexity" evidence="1">
    <location>
        <begin position="1304"/>
        <end position="1316"/>
    </location>
</feature>
<feature type="compositionally biased region" description="Basic and acidic residues" evidence="1">
    <location>
        <begin position="1080"/>
        <end position="1095"/>
    </location>
</feature>
<feature type="compositionally biased region" description="Low complexity" evidence="1">
    <location>
        <begin position="1114"/>
        <end position="1140"/>
    </location>
</feature>
<feature type="compositionally biased region" description="Basic and acidic residues" evidence="1">
    <location>
        <begin position="534"/>
        <end position="548"/>
    </location>
</feature>
<proteinExistence type="predicted"/>